<evidence type="ECO:0000313" key="12">
    <source>
        <dbReference type="EMBL" id="MPL58306.1"/>
    </source>
</evidence>
<keyword evidence="8 10" id="KW-0472">Membrane</keyword>
<dbReference type="Pfam" id="PF00999">
    <property type="entry name" value="Na_H_Exchanger"/>
    <property type="match status" value="1"/>
</dbReference>
<keyword evidence="5 10" id="KW-1133">Transmembrane helix</keyword>
<dbReference type="EMBL" id="VSSQ01000006">
    <property type="protein sequence ID" value="MPL58306.1"/>
    <property type="molecule type" value="Genomic_DNA"/>
</dbReference>
<keyword evidence="3" id="KW-0050">Antiport</keyword>
<reference evidence="13" key="1">
    <citation type="submission" date="2019-08" db="EMBL/GenBank/DDBJ databases">
        <authorList>
            <person name="Kucharzyk K."/>
            <person name="Murdoch R.W."/>
            <person name="Higgins S."/>
            <person name="Loffler F."/>
        </authorList>
    </citation>
    <scope>NUCLEOTIDE SEQUENCE</scope>
</reference>
<gene>
    <name evidence="12" type="ORF">SDC9_03837</name>
    <name evidence="13" type="ORF">SDC9_17836</name>
</gene>
<keyword evidence="2" id="KW-0813">Transport</keyword>
<feature type="transmembrane region" description="Helical" evidence="10">
    <location>
        <begin position="320"/>
        <end position="340"/>
    </location>
</feature>
<feature type="transmembrane region" description="Helical" evidence="10">
    <location>
        <begin position="262"/>
        <end position="281"/>
    </location>
</feature>
<sequence>MIIMADLYLVILGILVFLSSLISVRLGLSVSVIEIVFGVIAGNLGIIHSETWMIFIASFGGILLTFLSGTEIDVKLMREKFKETFLIGFLSFLIPFILIFLVVHFLVGWNLMASLLAGTALSETSIAVVYSTLLQQNLFRYDIGKILMGATFITNICTAIALSILFTSPNIYIIIFYAVSILLLVLAFKYSYKFLDNSKFLKEKVLEIEIKYIFLLLFILMFFAALGGGQAILPVFILGMLLSNTLNGKSNGQKAKERIKTVAFAVVTPVFFIVGGMKVSIPLVISGIGIFILIFAFRQVAKFIGVYFVTKKYLDSNTNYVTLMMSTGLTFGLIATLFGLNIGLIDTYSYSILTGVLVLSAVLPTIIAQKWFTPKHLEDLN</sequence>
<organism evidence="13">
    <name type="scientific">bioreactor metagenome</name>
    <dbReference type="NCBI Taxonomy" id="1076179"/>
    <lineage>
        <taxon>unclassified sequences</taxon>
        <taxon>metagenomes</taxon>
        <taxon>ecological metagenomes</taxon>
    </lineage>
</organism>
<feature type="transmembrane region" description="Helical" evidence="10">
    <location>
        <begin position="84"/>
        <end position="107"/>
    </location>
</feature>
<feature type="transmembrane region" description="Helical" evidence="10">
    <location>
        <begin position="113"/>
        <end position="134"/>
    </location>
</feature>
<evidence type="ECO:0000256" key="7">
    <source>
        <dbReference type="ARBA" id="ARBA00023065"/>
    </source>
</evidence>
<feature type="transmembrane region" description="Helical" evidence="10">
    <location>
        <begin position="7"/>
        <end position="40"/>
    </location>
</feature>
<dbReference type="GO" id="GO:1902600">
    <property type="term" value="P:proton transmembrane transport"/>
    <property type="evidence" value="ECO:0007669"/>
    <property type="project" value="InterPro"/>
</dbReference>
<feature type="transmembrane region" description="Helical" evidence="10">
    <location>
        <begin position="288"/>
        <end position="308"/>
    </location>
</feature>
<evidence type="ECO:0000313" key="13">
    <source>
        <dbReference type="EMBL" id="MPL72056.1"/>
    </source>
</evidence>
<feature type="transmembrane region" description="Helical" evidence="10">
    <location>
        <begin position="146"/>
        <end position="165"/>
    </location>
</feature>
<feature type="transmembrane region" description="Helical" evidence="10">
    <location>
        <begin position="52"/>
        <end position="72"/>
    </location>
</feature>
<dbReference type="InterPro" id="IPR006153">
    <property type="entry name" value="Cation/H_exchanger_TM"/>
</dbReference>
<evidence type="ECO:0000256" key="4">
    <source>
        <dbReference type="ARBA" id="ARBA00022692"/>
    </source>
</evidence>
<dbReference type="PANTHER" id="PTHR43562">
    <property type="entry name" value="NAPA-TYPE SODIUM/HYDROGEN ANTIPORTER"/>
    <property type="match status" value="1"/>
</dbReference>
<evidence type="ECO:0000256" key="6">
    <source>
        <dbReference type="ARBA" id="ARBA00023053"/>
    </source>
</evidence>
<evidence type="ECO:0000256" key="9">
    <source>
        <dbReference type="ARBA" id="ARBA00023201"/>
    </source>
</evidence>
<comment type="subcellular location">
    <subcellularLocation>
        <location evidence="1">Membrane</location>
        <topology evidence="1">Multi-pass membrane protein</topology>
    </subcellularLocation>
</comment>
<evidence type="ECO:0000256" key="2">
    <source>
        <dbReference type="ARBA" id="ARBA00022448"/>
    </source>
</evidence>
<dbReference type="InterPro" id="IPR038770">
    <property type="entry name" value="Na+/solute_symporter_sf"/>
</dbReference>
<evidence type="ECO:0000256" key="5">
    <source>
        <dbReference type="ARBA" id="ARBA00022989"/>
    </source>
</evidence>
<keyword evidence="4 10" id="KW-0812">Transmembrane</keyword>
<feature type="transmembrane region" description="Helical" evidence="10">
    <location>
        <begin position="352"/>
        <end position="372"/>
    </location>
</feature>
<dbReference type="PANTHER" id="PTHR43562:SF3">
    <property type="entry name" value="SODIUM ION_PROTON EXCHANGER (EUROFUNG)"/>
    <property type="match status" value="1"/>
</dbReference>
<proteinExistence type="predicted"/>
<comment type="caution">
    <text evidence="13">The sequence shown here is derived from an EMBL/GenBank/DDBJ whole genome shotgun (WGS) entry which is preliminary data.</text>
</comment>
<evidence type="ECO:0000256" key="10">
    <source>
        <dbReference type="SAM" id="Phobius"/>
    </source>
</evidence>
<dbReference type="EMBL" id="VSSQ01000063">
    <property type="protein sequence ID" value="MPL72056.1"/>
    <property type="molecule type" value="Genomic_DNA"/>
</dbReference>
<dbReference type="Gene3D" id="1.20.1530.20">
    <property type="match status" value="1"/>
</dbReference>
<dbReference type="AlphaFoldDB" id="A0A644TYI1"/>
<accession>A0A644TYI1</accession>
<dbReference type="GO" id="GO:0016020">
    <property type="term" value="C:membrane"/>
    <property type="evidence" value="ECO:0007669"/>
    <property type="project" value="UniProtKB-SubCell"/>
</dbReference>
<feature type="domain" description="Cation/H+ exchanger transmembrane" evidence="11">
    <location>
        <begin position="15"/>
        <end position="366"/>
    </location>
</feature>
<dbReference type="GO" id="GO:0006814">
    <property type="term" value="P:sodium ion transport"/>
    <property type="evidence" value="ECO:0007669"/>
    <property type="project" value="UniProtKB-KW"/>
</dbReference>
<dbReference type="GO" id="GO:0015297">
    <property type="term" value="F:antiporter activity"/>
    <property type="evidence" value="ECO:0007669"/>
    <property type="project" value="UniProtKB-KW"/>
</dbReference>
<feature type="transmembrane region" description="Helical" evidence="10">
    <location>
        <begin position="213"/>
        <end position="242"/>
    </location>
</feature>
<evidence type="ECO:0000256" key="1">
    <source>
        <dbReference type="ARBA" id="ARBA00004141"/>
    </source>
</evidence>
<keyword evidence="7" id="KW-0406">Ion transport</keyword>
<name>A0A644TYI1_9ZZZZ</name>
<protein>
    <recommendedName>
        <fullName evidence="11">Cation/H+ exchanger transmembrane domain-containing protein</fullName>
    </recommendedName>
</protein>
<evidence type="ECO:0000256" key="8">
    <source>
        <dbReference type="ARBA" id="ARBA00023136"/>
    </source>
</evidence>
<keyword evidence="6" id="KW-0915">Sodium</keyword>
<evidence type="ECO:0000259" key="11">
    <source>
        <dbReference type="Pfam" id="PF00999"/>
    </source>
</evidence>
<feature type="transmembrane region" description="Helical" evidence="10">
    <location>
        <begin position="171"/>
        <end position="192"/>
    </location>
</feature>
<evidence type="ECO:0000256" key="3">
    <source>
        <dbReference type="ARBA" id="ARBA00022449"/>
    </source>
</evidence>
<keyword evidence="9" id="KW-0739">Sodium transport</keyword>